<proteinExistence type="predicted"/>
<feature type="transmembrane region" description="Helical" evidence="1">
    <location>
        <begin position="79"/>
        <end position="100"/>
    </location>
</feature>
<sequence>MDAITWMMLVAALLPIVAAVLAKAGGEGYDNDDPRPWLARQQGWRARANAAQTNLFEGLPFFYAAVLYALYAHADLARLGLLMLAWLLLRVAHLALYIAGRGSLRSLAWTLSLAVNIAILFAAA</sequence>
<dbReference type="Proteomes" id="UP001595848">
    <property type="component" value="Unassembled WGS sequence"/>
</dbReference>
<dbReference type="InterPro" id="IPR001129">
    <property type="entry name" value="Membr-assoc_MAPEG"/>
</dbReference>
<dbReference type="Pfam" id="PF01124">
    <property type="entry name" value="MAPEG"/>
    <property type="match status" value="1"/>
</dbReference>
<dbReference type="PANTHER" id="PTHR35371:SF1">
    <property type="entry name" value="BLR7753 PROTEIN"/>
    <property type="match status" value="1"/>
</dbReference>
<keyword evidence="1" id="KW-1133">Transmembrane helix</keyword>
<comment type="caution">
    <text evidence="2">The sequence shown here is derived from an EMBL/GenBank/DDBJ whole genome shotgun (WGS) entry which is preliminary data.</text>
</comment>
<evidence type="ECO:0000313" key="3">
    <source>
        <dbReference type="Proteomes" id="UP001595848"/>
    </source>
</evidence>
<gene>
    <name evidence="2" type="ORF">ACFOY1_04425</name>
</gene>
<accession>A0ABV8NVD5</accession>
<keyword evidence="1" id="KW-0812">Transmembrane</keyword>
<evidence type="ECO:0000313" key="2">
    <source>
        <dbReference type="EMBL" id="MFC4200192.1"/>
    </source>
</evidence>
<organism evidence="2 3">
    <name type="scientific">Candidimonas humi</name>
    <dbReference type="NCBI Taxonomy" id="683355"/>
    <lineage>
        <taxon>Bacteria</taxon>
        <taxon>Pseudomonadati</taxon>
        <taxon>Pseudomonadota</taxon>
        <taxon>Betaproteobacteria</taxon>
        <taxon>Burkholderiales</taxon>
        <taxon>Alcaligenaceae</taxon>
        <taxon>Candidimonas</taxon>
    </lineage>
</organism>
<reference evidence="3" key="1">
    <citation type="journal article" date="2019" name="Int. J. Syst. Evol. Microbiol.">
        <title>The Global Catalogue of Microorganisms (GCM) 10K type strain sequencing project: providing services to taxonomists for standard genome sequencing and annotation.</title>
        <authorList>
            <consortium name="The Broad Institute Genomics Platform"/>
            <consortium name="The Broad Institute Genome Sequencing Center for Infectious Disease"/>
            <person name="Wu L."/>
            <person name="Ma J."/>
        </authorList>
    </citation>
    <scope>NUCLEOTIDE SEQUENCE [LARGE SCALE GENOMIC DNA]</scope>
    <source>
        <strain evidence="3">LMG 24813</strain>
    </source>
</reference>
<evidence type="ECO:0000256" key="1">
    <source>
        <dbReference type="SAM" id="Phobius"/>
    </source>
</evidence>
<protein>
    <submittedName>
        <fullName evidence="2">MAPEG family protein</fullName>
    </submittedName>
</protein>
<dbReference type="EMBL" id="JBHSBV010000001">
    <property type="protein sequence ID" value="MFC4200192.1"/>
    <property type="molecule type" value="Genomic_DNA"/>
</dbReference>
<dbReference type="RefSeq" id="WP_217965058.1">
    <property type="nucleotide sequence ID" value="NZ_JAHTBN010000005.1"/>
</dbReference>
<feature type="transmembrane region" description="Helical" evidence="1">
    <location>
        <begin position="106"/>
        <end position="123"/>
    </location>
</feature>
<keyword evidence="3" id="KW-1185">Reference proteome</keyword>
<name>A0ABV8NVD5_9BURK</name>
<dbReference type="PANTHER" id="PTHR35371">
    <property type="entry name" value="INNER MEMBRANE PROTEIN"/>
    <property type="match status" value="1"/>
</dbReference>
<keyword evidence="1" id="KW-0472">Membrane</keyword>
<feature type="transmembrane region" description="Helical" evidence="1">
    <location>
        <begin position="50"/>
        <end position="72"/>
    </location>
</feature>